<dbReference type="GO" id="GO:0016491">
    <property type="term" value="F:oxidoreductase activity"/>
    <property type="evidence" value="ECO:0007669"/>
    <property type="project" value="UniProtKB-KW"/>
</dbReference>
<evidence type="ECO:0000256" key="4">
    <source>
        <dbReference type="ARBA" id="ARBA00023157"/>
    </source>
</evidence>
<evidence type="ECO:0000256" key="2">
    <source>
        <dbReference type="ARBA" id="ARBA00022729"/>
    </source>
</evidence>
<evidence type="ECO:0000313" key="7">
    <source>
        <dbReference type="EMBL" id="ASN05576.1"/>
    </source>
</evidence>
<dbReference type="KEGG" id="vne:CFK40_11430"/>
<dbReference type="Pfam" id="PF13462">
    <property type="entry name" value="Thioredoxin_4"/>
    <property type="match status" value="1"/>
</dbReference>
<evidence type="ECO:0000259" key="6">
    <source>
        <dbReference type="PROSITE" id="PS51352"/>
    </source>
</evidence>
<sequence length="225" mass="24720">MMKQNNSPFKIAVIVTLVIVALVAALVVINGDNSVSDKDTTNKQPSIDGQPTLGDPNAPVTVVEFGDFKCPACKVWGTNIFPQLVSDYVETGKVKFSFINVLFHGEESKLASLAAESVYNQNPDAYWEFHKALFKAQPSENHDSKWVTTEKILEVASEIPTIDTSKLKSAIENQDAIDEVNKDAKMVTDFGVQLTPTIVVNGTVIEDPFDYEAIKQAIEKELKGK</sequence>
<accession>A0A221MD19</accession>
<dbReference type="RefSeq" id="WP_089532425.1">
    <property type="nucleotide sequence ID" value="NZ_CP022437.1"/>
</dbReference>
<dbReference type="PROSITE" id="PS51352">
    <property type="entry name" value="THIOREDOXIN_2"/>
    <property type="match status" value="1"/>
</dbReference>
<dbReference type="PANTHER" id="PTHR13887:SF14">
    <property type="entry name" value="DISULFIDE BOND FORMATION PROTEIN D"/>
    <property type="match status" value="1"/>
</dbReference>
<dbReference type="EMBL" id="CP022437">
    <property type="protein sequence ID" value="ASN05576.1"/>
    <property type="molecule type" value="Genomic_DNA"/>
</dbReference>
<dbReference type="OrthoDB" id="117402at2"/>
<dbReference type="SUPFAM" id="SSF52833">
    <property type="entry name" value="Thioredoxin-like"/>
    <property type="match status" value="1"/>
</dbReference>
<dbReference type="InterPro" id="IPR036249">
    <property type="entry name" value="Thioredoxin-like_sf"/>
</dbReference>
<comment type="similarity">
    <text evidence="1">Belongs to the thioredoxin family. DsbA subfamily.</text>
</comment>
<keyword evidence="4" id="KW-1015">Disulfide bond</keyword>
<organism evidence="7 8">
    <name type="scientific">Virgibacillus necropolis</name>
    <dbReference type="NCBI Taxonomy" id="163877"/>
    <lineage>
        <taxon>Bacteria</taxon>
        <taxon>Bacillati</taxon>
        <taxon>Bacillota</taxon>
        <taxon>Bacilli</taxon>
        <taxon>Bacillales</taxon>
        <taxon>Bacillaceae</taxon>
        <taxon>Virgibacillus</taxon>
    </lineage>
</organism>
<dbReference type="AlphaFoldDB" id="A0A221MD19"/>
<dbReference type="PANTHER" id="PTHR13887">
    <property type="entry name" value="GLUTATHIONE S-TRANSFERASE KAPPA"/>
    <property type="match status" value="1"/>
</dbReference>
<proteinExistence type="inferred from homology"/>
<evidence type="ECO:0000256" key="1">
    <source>
        <dbReference type="ARBA" id="ARBA00005791"/>
    </source>
</evidence>
<gene>
    <name evidence="7" type="ORF">CFK40_11430</name>
</gene>
<keyword evidence="5" id="KW-0676">Redox-active center</keyword>
<keyword evidence="8" id="KW-1185">Reference proteome</keyword>
<keyword evidence="2" id="KW-0732">Signal</keyword>
<keyword evidence="3" id="KW-0560">Oxidoreductase</keyword>
<dbReference type="Gene3D" id="3.40.30.10">
    <property type="entry name" value="Glutaredoxin"/>
    <property type="match status" value="1"/>
</dbReference>
<evidence type="ECO:0000313" key="8">
    <source>
        <dbReference type="Proteomes" id="UP000204391"/>
    </source>
</evidence>
<feature type="domain" description="Thioredoxin" evidence="6">
    <location>
        <begin position="33"/>
        <end position="223"/>
    </location>
</feature>
<dbReference type="Proteomes" id="UP000204391">
    <property type="component" value="Chromosome"/>
</dbReference>
<name>A0A221MD19_9BACI</name>
<protein>
    <submittedName>
        <fullName evidence="7">Dihydroneopterin aldolase</fullName>
    </submittedName>
</protein>
<evidence type="ECO:0000256" key="5">
    <source>
        <dbReference type="ARBA" id="ARBA00023284"/>
    </source>
</evidence>
<reference evidence="7 8" key="1">
    <citation type="journal article" date="2003" name="Int. J. Syst. Evol. Microbiol.">
        <title>Virgibacillus carmonensis sp. nov., Virgibacillus necropolis sp. nov. and Virgibacillus picturae sp. nov., three novel species isolated from deteriorated mural paintings, transfer of the species of the genus salibacillus to Virgibacillus, as Virgibacillus marismortui comb. nov. and Virgibacillus salexigens comb. nov., and emended description of the genus Virgibacillus.</title>
        <authorList>
            <person name="Heyrman J."/>
            <person name="Logan N.A."/>
            <person name="Busse H.J."/>
            <person name="Balcaen A."/>
            <person name="Lebbe L."/>
            <person name="Rodriguez-Diaz M."/>
            <person name="Swings J."/>
            <person name="De Vos P."/>
        </authorList>
    </citation>
    <scope>NUCLEOTIDE SEQUENCE [LARGE SCALE GENOMIC DNA]</scope>
    <source>
        <strain evidence="7 8">LMG 19488</strain>
    </source>
</reference>
<dbReference type="InterPro" id="IPR012336">
    <property type="entry name" value="Thioredoxin-like_fold"/>
</dbReference>
<dbReference type="InterPro" id="IPR013766">
    <property type="entry name" value="Thioredoxin_domain"/>
</dbReference>
<evidence type="ECO:0000256" key="3">
    <source>
        <dbReference type="ARBA" id="ARBA00023002"/>
    </source>
</evidence>